<accession>A0ACA9PEE6</accession>
<name>A0ACA9PEE6_9GLOM</name>
<evidence type="ECO:0000313" key="1">
    <source>
        <dbReference type="EMBL" id="CAG8695709.1"/>
    </source>
</evidence>
<dbReference type="EMBL" id="CAJVPM010037518">
    <property type="protein sequence ID" value="CAG8695709.1"/>
    <property type="molecule type" value="Genomic_DNA"/>
</dbReference>
<keyword evidence="2" id="KW-1185">Reference proteome</keyword>
<gene>
    <name evidence="1" type="ORF">SCALOS_LOCUS10307</name>
</gene>
<comment type="caution">
    <text evidence="1">The sequence shown here is derived from an EMBL/GenBank/DDBJ whole genome shotgun (WGS) entry which is preliminary data.</text>
</comment>
<sequence>DHNSTLLNTLFNVSDVSPIENERMPLVEGITTTFTREEDDDMDIDDDYILMSPPDTEILDMSLVGTETIFNLPD</sequence>
<proteinExistence type="predicted"/>
<organism evidence="1 2">
    <name type="scientific">Scutellospora calospora</name>
    <dbReference type="NCBI Taxonomy" id="85575"/>
    <lineage>
        <taxon>Eukaryota</taxon>
        <taxon>Fungi</taxon>
        <taxon>Fungi incertae sedis</taxon>
        <taxon>Mucoromycota</taxon>
        <taxon>Glomeromycotina</taxon>
        <taxon>Glomeromycetes</taxon>
        <taxon>Diversisporales</taxon>
        <taxon>Gigasporaceae</taxon>
        <taxon>Scutellospora</taxon>
    </lineage>
</organism>
<evidence type="ECO:0000313" key="2">
    <source>
        <dbReference type="Proteomes" id="UP000789860"/>
    </source>
</evidence>
<reference evidence="1" key="1">
    <citation type="submission" date="2021-06" db="EMBL/GenBank/DDBJ databases">
        <authorList>
            <person name="Kallberg Y."/>
            <person name="Tangrot J."/>
            <person name="Rosling A."/>
        </authorList>
    </citation>
    <scope>NUCLEOTIDE SEQUENCE</scope>
    <source>
        <strain evidence="1">AU212A</strain>
    </source>
</reference>
<feature type="non-terminal residue" evidence="1">
    <location>
        <position position="1"/>
    </location>
</feature>
<protein>
    <submittedName>
        <fullName evidence="1">9514_t:CDS:1</fullName>
    </submittedName>
</protein>
<dbReference type="Proteomes" id="UP000789860">
    <property type="component" value="Unassembled WGS sequence"/>
</dbReference>